<proteinExistence type="predicted"/>
<sequence length="139" mass="13947">MTSMMTALSMAAAATILCVVLGNPLPADDERDANASAPSNFLNCANGVGSGTGFNNCSMPQAPAGLPSMPSGVPSGVPSGMPDWSSNMPQPPSGMPQQPPQISQGVDCATAVGQGNGFNNCSNIIQPPSGFFGSSTRQD</sequence>
<gene>
    <name evidence="4 5" type="primary">LOC113202009</name>
</gene>
<accession>A0A6J1RSD6</accession>
<feature type="compositionally biased region" description="Pro residues" evidence="1">
    <location>
        <begin position="89"/>
        <end position="99"/>
    </location>
</feature>
<dbReference type="OrthoDB" id="10491391at2759"/>
<protein>
    <submittedName>
        <fullName evidence="4 5">Uncharacterized protein LOC113202009</fullName>
    </submittedName>
</protein>
<name>A0A6J1RSD6_FRAOC</name>
<feature type="compositionally biased region" description="Low complexity" evidence="1">
    <location>
        <begin position="67"/>
        <end position="82"/>
    </location>
</feature>
<evidence type="ECO:0000313" key="3">
    <source>
        <dbReference type="Proteomes" id="UP000504606"/>
    </source>
</evidence>
<evidence type="ECO:0000256" key="2">
    <source>
        <dbReference type="SAM" id="SignalP"/>
    </source>
</evidence>
<dbReference type="RefSeq" id="XP_026271827.1">
    <property type="nucleotide sequence ID" value="XM_026416042.2"/>
</dbReference>
<keyword evidence="2" id="KW-0732">Signal</keyword>
<feature type="region of interest" description="Disordered" evidence="1">
    <location>
        <begin position="65"/>
        <end position="104"/>
    </location>
</feature>
<evidence type="ECO:0000313" key="4">
    <source>
        <dbReference type="RefSeq" id="XP_026271827.1"/>
    </source>
</evidence>
<feature type="signal peptide" evidence="2">
    <location>
        <begin position="1"/>
        <end position="22"/>
    </location>
</feature>
<keyword evidence="3" id="KW-1185">Reference proteome</keyword>
<evidence type="ECO:0000313" key="5">
    <source>
        <dbReference type="RefSeq" id="XP_052129166.1"/>
    </source>
</evidence>
<dbReference type="KEGG" id="foc:113202009"/>
<dbReference type="RefSeq" id="XP_052129166.1">
    <property type="nucleotide sequence ID" value="XM_052273206.1"/>
</dbReference>
<dbReference type="AlphaFoldDB" id="A0A6J1RSD6"/>
<evidence type="ECO:0000256" key="1">
    <source>
        <dbReference type="SAM" id="MobiDB-lite"/>
    </source>
</evidence>
<feature type="chain" id="PRO_5044639400" evidence="2">
    <location>
        <begin position="23"/>
        <end position="139"/>
    </location>
</feature>
<reference evidence="4 5" key="1">
    <citation type="submission" date="2025-04" db="UniProtKB">
        <authorList>
            <consortium name="RefSeq"/>
        </authorList>
    </citation>
    <scope>IDENTIFICATION</scope>
    <source>
        <tissue evidence="4 5">Whole organism</tissue>
    </source>
</reference>
<dbReference type="GeneID" id="113202009"/>
<dbReference type="Proteomes" id="UP000504606">
    <property type="component" value="Unplaced"/>
</dbReference>
<organism evidence="3 4">
    <name type="scientific">Frankliniella occidentalis</name>
    <name type="common">Western flower thrips</name>
    <name type="synonym">Euthrips occidentalis</name>
    <dbReference type="NCBI Taxonomy" id="133901"/>
    <lineage>
        <taxon>Eukaryota</taxon>
        <taxon>Metazoa</taxon>
        <taxon>Ecdysozoa</taxon>
        <taxon>Arthropoda</taxon>
        <taxon>Hexapoda</taxon>
        <taxon>Insecta</taxon>
        <taxon>Pterygota</taxon>
        <taxon>Neoptera</taxon>
        <taxon>Paraneoptera</taxon>
        <taxon>Thysanoptera</taxon>
        <taxon>Terebrantia</taxon>
        <taxon>Thripoidea</taxon>
        <taxon>Thripidae</taxon>
        <taxon>Frankliniella</taxon>
    </lineage>
</organism>